<name>A0A4R6VJN8_9HYPH</name>
<organism evidence="1 2">
    <name type="scientific">Maritalea mobilis</name>
    <dbReference type="NCBI Taxonomy" id="483324"/>
    <lineage>
        <taxon>Bacteria</taxon>
        <taxon>Pseudomonadati</taxon>
        <taxon>Pseudomonadota</taxon>
        <taxon>Alphaproteobacteria</taxon>
        <taxon>Hyphomicrobiales</taxon>
        <taxon>Devosiaceae</taxon>
        <taxon>Maritalea</taxon>
    </lineage>
</organism>
<dbReference type="AlphaFoldDB" id="A0A4R6VJN8"/>
<protein>
    <submittedName>
        <fullName evidence="1">Uncharacterized protein</fullName>
    </submittedName>
</protein>
<gene>
    <name evidence="1" type="ORF">ATL17_2993</name>
</gene>
<reference evidence="1 2" key="1">
    <citation type="submission" date="2019-03" db="EMBL/GenBank/DDBJ databases">
        <title>Genomic Encyclopedia of Type Strains, Phase III (KMG-III): the genomes of soil and plant-associated and newly described type strains.</title>
        <authorList>
            <person name="Whitman W."/>
        </authorList>
    </citation>
    <scope>NUCLEOTIDE SEQUENCE [LARGE SCALE GENOMIC DNA]</scope>
    <source>
        <strain evidence="1 2">CGMCC 1.7002</strain>
    </source>
</reference>
<comment type="caution">
    <text evidence="1">The sequence shown here is derived from an EMBL/GenBank/DDBJ whole genome shotgun (WGS) entry which is preliminary data.</text>
</comment>
<dbReference type="Proteomes" id="UP000295391">
    <property type="component" value="Unassembled WGS sequence"/>
</dbReference>
<proteinExistence type="predicted"/>
<accession>A0A4R6VJN8</accession>
<sequence>MLRRSDRVAIAVLGLISGTILYAIWTDYRPDLYFDSLNRRLAQNFIWDCDNCAPRGSSRGLSLIPEHFEKGMALSEVEDSLFSSGYEIENAGTKSEYQLEHDPQHGKEYLVSRYKLDIGQLMCTRDFMIYVASNQDRKVEKIIGYKTWACL</sequence>
<evidence type="ECO:0000313" key="2">
    <source>
        <dbReference type="Proteomes" id="UP000295391"/>
    </source>
</evidence>
<keyword evidence="2" id="KW-1185">Reference proteome</keyword>
<dbReference type="EMBL" id="SNYR01000003">
    <property type="protein sequence ID" value="TDQ61889.1"/>
    <property type="molecule type" value="Genomic_DNA"/>
</dbReference>
<evidence type="ECO:0000313" key="1">
    <source>
        <dbReference type="EMBL" id="TDQ61889.1"/>
    </source>
</evidence>